<feature type="binding site" evidence="5">
    <location>
        <position position="116"/>
    </location>
    <ligand>
        <name>substrate</name>
    </ligand>
</feature>
<dbReference type="Pfam" id="PF01663">
    <property type="entry name" value="Phosphodiest"/>
    <property type="match status" value="1"/>
</dbReference>
<dbReference type="RefSeq" id="WP_367885153.1">
    <property type="nucleotide sequence ID" value="NZ_CP130612.1"/>
</dbReference>
<dbReference type="InterPro" id="IPR002591">
    <property type="entry name" value="Phosphodiest/P_Trfase"/>
</dbReference>
<dbReference type="KEGG" id="pspc:Strain318_001560"/>
<accession>A0AA49K0E6</accession>
<dbReference type="InterPro" id="IPR017850">
    <property type="entry name" value="Alkaline_phosphatase_core_sf"/>
</dbReference>
<keyword evidence="2" id="KW-0479">Metal-binding</keyword>
<accession>A0AA49JUM4</accession>
<evidence type="ECO:0000256" key="5">
    <source>
        <dbReference type="PIRSR" id="PIRSR031924-51"/>
    </source>
</evidence>
<feature type="signal peptide" evidence="6">
    <location>
        <begin position="1"/>
        <end position="22"/>
    </location>
</feature>
<name>A0AA49JUM4_9BACT</name>
<evidence type="ECO:0000256" key="6">
    <source>
        <dbReference type="SAM" id="SignalP"/>
    </source>
</evidence>
<keyword evidence="3 6" id="KW-0732">Signal</keyword>
<dbReference type="EMBL" id="CP130612">
    <property type="protein sequence ID" value="WKW12276.1"/>
    <property type="molecule type" value="Genomic_DNA"/>
</dbReference>
<dbReference type="SUPFAM" id="SSF53649">
    <property type="entry name" value="Alkaline phosphatase-like"/>
    <property type="match status" value="1"/>
</dbReference>
<evidence type="ECO:0000256" key="4">
    <source>
        <dbReference type="PIRSR" id="PIRSR031924-50"/>
    </source>
</evidence>
<feature type="binding site" evidence="5">
    <location>
        <begin position="164"/>
        <end position="166"/>
    </location>
    <ligand>
        <name>substrate</name>
    </ligand>
</feature>
<dbReference type="Proteomes" id="UP001229955">
    <property type="component" value="Chromosome"/>
</dbReference>
<gene>
    <name evidence="7" type="ORF">Strain138_001560</name>
    <name evidence="8" type="ORF">Strain318_001560</name>
</gene>
<evidence type="ECO:0000313" key="7">
    <source>
        <dbReference type="EMBL" id="WKW12276.1"/>
    </source>
</evidence>
<proteinExistence type="predicted"/>
<evidence type="ECO:0000313" key="8">
    <source>
        <dbReference type="EMBL" id="WKW15184.1"/>
    </source>
</evidence>
<sequence>MRRASSAAVTLAALLVALPACAQRAPQTPPSVNAPIAAPTPQGPRPRLVVFLTVDQLRPDYLTRWDSQFTGGFRRLLDEGRFFVNGVHDHAITETAPGHASTMSGRFPYSTGIASNSAGVNTPTAPLLESDGVGASPFRFKGTTLTDWLRAARPDARILSVSRKDRGAILPIGAGKYPVFWYAQRSGKFTTSSYYGDSLPAWVRAFNAEDHAGTRYAGRVWDLLLPVENYPEPDSVQAESAGQEPAFPHALPTDVELARNAIIGYPWMDQMTLDFAWRALREMELGASADRTDLLAVSLSTLDAVGHRWGPDSREVHDHMLRIDRMLGTFLDSLVAVRGRDNVVIALTADHGVAPIPEVRSTWGDNSRASRLTSRELEPVIAGVAPVIRRLELDPTAFNLDWGVLEVDRSKVQGKDAAVRTVAREFARLARRVRGIQRVDVIDDIVRADTVRDNYARRWLHMFRPGGEAIAAITMEPYWLYGGSIATHGSPHDYDAKVPVLFWGAAFAPGRDSSAARVVDMAPTLARLLGVPPLEKLDGIVLDAAFRR</sequence>
<evidence type="ECO:0000256" key="2">
    <source>
        <dbReference type="ARBA" id="ARBA00022723"/>
    </source>
</evidence>
<dbReference type="PANTHER" id="PTHR10151:SF120">
    <property type="entry name" value="BIS(5'-ADENOSYL)-TRIPHOSPHATASE"/>
    <property type="match status" value="1"/>
</dbReference>
<evidence type="ECO:0000313" key="9">
    <source>
        <dbReference type="Proteomes" id="UP001229955"/>
    </source>
</evidence>
<dbReference type="PANTHER" id="PTHR10151">
    <property type="entry name" value="ECTONUCLEOTIDE PYROPHOSPHATASE/PHOSPHODIESTERASE"/>
    <property type="match status" value="1"/>
</dbReference>
<dbReference type="PIRSF" id="PIRSF031924">
    <property type="entry name" value="Pi-irrepressible_AP"/>
    <property type="match status" value="1"/>
</dbReference>
<protein>
    <submittedName>
        <fullName evidence="7">Alkaline phosphatase family protein</fullName>
    </submittedName>
</protein>
<feature type="active site" description="Phosphothreonine intermediate" evidence="4">
    <location>
        <position position="95"/>
    </location>
</feature>
<keyword evidence="1 4" id="KW-0597">Phosphoprotein</keyword>
<reference evidence="7" key="1">
    <citation type="submission" date="2023-07" db="EMBL/GenBank/DDBJ databases">
        <authorList>
            <person name="Haufschild T."/>
            <person name="Kallscheuer N."/>
            <person name="Hammer J."/>
            <person name="Kohn T."/>
            <person name="Kabuu M."/>
            <person name="Jogler M."/>
            <person name="Wohfarth N."/>
            <person name="Heuer A."/>
            <person name="Rohde M."/>
            <person name="van Teeseling M.C.F."/>
            <person name="Jogler C."/>
        </authorList>
    </citation>
    <scope>NUCLEOTIDE SEQUENCE</scope>
    <source>
        <strain evidence="7">Strain 138</strain>
        <strain evidence="8">Strain 318</strain>
    </source>
</reference>
<dbReference type="Gene3D" id="3.30.1360.150">
    <property type="match status" value="1"/>
</dbReference>
<feature type="chain" id="PRO_5041335041" evidence="6">
    <location>
        <begin position="23"/>
        <end position="548"/>
    </location>
</feature>
<dbReference type="GO" id="GO:0046872">
    <property type="term" value="F:metal ion binding"/>
    <property type="evidence" value="ECO:0007669"/>
    <property type="project" value="UniProtKB-KW"/>
</dbReference>
<evidence type="ECO:0000256" key="3">
    <source>
        <dbReference type="ARBA" id="ARBA00022729"/>
    </source>
</evidence>
<dbReference type="AlphaFoldDB" id="A0AA49JUM4"/>
<dbReference type="InterPro" id="IPR026263">
    <property type="entry name" value="Alkaline_phosphatase_prok"/>
</dbReference>
<dbReference type="EMBL" id="CP130613">
    <property type="protein sequence ID" value="WKW15184.1"/>
    <property type="molecule type" value="Genomic_DNA"/>
</dbReference>
<organism evidence="7">
    <name type="scientific">Pseudogemmatithrix spongiicola</name>
    <dbReference type="NCBI Taxonomy" id="3062599"/>
    <lineage>
        <taxon>Bacteria</taxon>
        <taxon>Pseudomonadati</taxon>
        <taxon>Gemmatimonadota</taxon>
        <taxon>Gemmatimonadia</taxon>
        <taxon>Gemmatimonadales</taxon>
        <taxon>Gemmatimonadaceae</taxon>
        <taxon>Pseudogemmatithrix</taxon>
    </lineage>
</organism>
<dbReference type="Gene3D" id="3.40.720.10">
    <property type="entry name" value="Alkaline Phosphatase, subunit A"/>
    <property type="match status" value="1"/>
</dbReference>
<evidence type="ECO:0000256" key="1">
    <source>
        <dbReference type="ARBA" id="ARBA00022553"/>
    </source>
</evidence>
<dbReference type="GO" id="GO:0004035">
    <property type="term" value="F:alkaline phosphatase activity"/>
    <property type="evidence" value="ECO:0007669"/>
    <property type="project" value="InterPro"/>
</dbReference>
<keyword evidence="9" id="KW-1185">Reference proteome</keyword>